<dbReference type="OrthoDB" id="1357614at2"/>
<dbReference type="EMBL" id="LAPZ01000003">
    <property type="protein sequence ID" value="OSY88273.1"/>
    <property type="molecule type" value="Genomic_DNA"/>
</dbReference>
<dbReference type="STRING" id="1635173.WH52_05725"/>
<comment type="caution">
    <text evidence="2">The sequence shown here is derived from an EMBL/GenBank/DDBJ whole genome shotgun (WGS) entry which is preliminary data.</text>
</comment>
<keyword evidence="1" id="KW-0732">Signal</keyword>
<dbReference type="PROSITE" id="PS51257">
    <property type="entry name" value="PROKAR_LIPOPROTEIN"/>
    <property type="match status" value="1"/>
</dbReference>
<dbReference type="RefSeq" id="WP_086029992.1">
    <property type="nucleotide sequence ID" value="NZ_LAPZ01000003.1"/>
</dbReference>
<sequence>MKKVIYLTLFFLMFISCGNNNQDCKETLTIRQFYFVNGNSYDYDTNIEVPCGTIIENQPVNITPPKLKEFTYEVINFEYTINTVTNISKLEMEVKLNNTSNASVKGFPYFTIKTDNLEFSTDYSNLATNSCQQLEANSSCTFILKIEESLNIGNWSNPKLTNVQYFLTN</sequence>
<protein>
    <recommendedName>
        <fullName evidence="4">Lipoprotein</fullName>
    </recommendedName>
</protein>
<dbReference type="Proteomes" id="UP000194221">
    <property type="component" value="Unassembled WGS sequence"/>
</dbReference>
<dbReference type="AlphaFoldDB" id="A0A1Y2PCS3"/>
<keyword evidence="3" id="KW-1185">Reference proteome</keyword>
<evidence type="ECO:0000313" key="2">
    <source>
        <dbReference type="EMBL" id="OSY88273.1"/>
    </source>
</evidence>
<evidence type="ECO:0008006" key="4">
    <source>
        <dbReference type="Google" id="ProtNLM"/>
    </source>
</evidence>
<gene>
    <name evidence="2" type="ORF">WH52_05725</name>
</gene>
<feature type="chain" id="PRO_5012056446" description="Lipoprotein" evidence="1">
    <location>
        <begin position="22"/>
        <end position="169"/>
    </location>
</feature>
<organism evidence="2 3">
    <name type="scientific">Tenacibaculum holothuriorum</name>
    <dbReference type="NCBI Taxonomy" id="1635173"/>
    <lineage>
        <taxon>Bacteria</taxon>
        <taxon>Pseudomonadati</taxon>
        <taxon>Bacteroidota</taxon>
        <taxon>Flavobacteriia</taxon>
        <taxon>Flavobacteriales</taxon>
        <taxon>Flavobacteriaceae</taxon>
        <taxon>Tenacibaculum</taxon>
    </lineage>
</organism>
<evidence type="ECO:0000256" key="1">
    <source>
        <dbReference type="SAM" id="SignalP"/>
    </source>
</evidence>
<name>A0A1Y2PCS3_9FLAO</name>
<reference evidence="2 3" key="1">
    <citation type="submission" date="2015-03" db="EMBL/GenBank/DDBJ databases">
        <title>Genome sequence of Tenacibaculum sp. S2-2, isolated from intestinal microbiota of sea cucumber, Apostichopus japonicas.</title>
        <authorList>
            <person name="Shao Z."/>
            <person name="Wang L."/>
            <person name="Li X."/>
        </authorList>
    </citation>
    <scope>NUCLEOTIDE SEQUENCE [LARGE SCALE GENOMIC DNA]</scope>
    <source>
        <strain evidence="2 3">S2-2</strain>
    </source>
</reference>
<proteinExistence type="predicted"/>
<feature type="signal peptide" evidence="1">
    <location>
        <begin position="1"/>
        <end position="21"/>
    </location>
</feature>
<accession>A0A1Y2PCS3</accession>
<evidence type="ECO:0000313" key="3">
    <source>
        <dbReference type="Proteomes" id="UP000194221"/>
    </source>
</evidence>
<dbReference type="InParanoid" id="A0A1Y2PCS3"/>